<dbReference type="EMBL" id="CAMAPF010000096">
    <property type="protein sequence ID" value="CAH9097859.1"/>
    <property type="molecule type" value="Genomic_DNA"/>
</dbReference>
<organism evidence="1 2">
    <name type="scientific">Cuscuta epithymum</name>
    <dbReference type="NCBI Taxonomy" id="186058"/>
    <lineage>
        <taxon>Eukaryota</taxon>
        <taxon>Viridiplantae</taxon>
        <taxon>Streptophyta</taxon>
        <taxon>Embryophyta</taxon>
        <taxon>Tracheophyta</taxon>
        <taxon>Spermatophyta</taxon>
        <taxon>Magnoliopsida</taxon>
        <taxon>eudicotyledons</taxon>
        <taxon>Gunneridae</taxon>
        <taxon>Pentapetalae</taxon>
        <taxon>asterids</taxon>
        <taxon>lamiids</taxon>
        <taxon>Solanales</taxon>
        <taxon>Convolvulaceae</taxon>
        <taxon>Cuscuteae</taxon>
        <taxon>Cuscuta</taxon>
        <taxon>Cuscuta subgen. Cuscuta</taxon>
    </lineage>
</organism>
<gene>
    <name evidence="1" type="ORF">CEPIT_LOCUS14178</name>
</gene>
<sequence>MIPAACVSFLHSSSPSLFSTVKVKGCGVGLKPTARVWKAARIGDGVWELRLRGEGSEDKRGLRSWEGGAGEGCRVLVKEKGKGDDCRGGQRREGRGWGGAGHRLWPNGGLESWGGGWGADGAAFTGHGSGGCRRCRTWWLSVVIACRNDWTWLGNYN</sequence>
<evidence type="ECO:0000313" key="2">
    <source>
        <dbReference type="Proteomes" id="UP001152523"/>
    </source>
</evidence>
<name>A0AAV0DBR7_9ASTE</name>
<comment type="caution">
    <text evidence="1">The sequence shown here is derived from an EMBL/GenBank/DDBJ whole genome shotgun (WGS) entry which is preliminary data.</text>
</comment>
<protein>
    <submittedName>
        <fullName evidence="1">Uncharacterized protein</fullName>
    </submittedName>
</protein>
<dbReference type="Proteomes" id="UP001152523">
    <property type="component" value="Unassembled WGS sequence"/>
</dbReference>
<proteinExistence type="predicted"/>
<dbReference type="AlphaFoldDB" id="A0AAV0DBR7"/>
<keyword evidence="2" id="KW-1185">Reference proteome</keyword>
<evidence type="ECO:0000313" key="1">
    <source>
        <dbReference type="EMBL" id="CAH9097859.1"/>
    </source>
</evidence>
<reference evidence="1" key="1">
    <citation type="submission" date="2022-07" db="EMBL/GenBank/DDBJ databases">
        <authorList>
            <person name="Macas J."/>
            <person name="Novak P."/>
            <person name="Neumann P."/>
        </authorList>
    </citation>
    <scope>NUCLEOTIDE SEQUENCE</scope>
</reference>
<accession>A0AAV0DBR7</accession>